<dbReference type="EMBL" id="MU007013">
    <property type="protein sequence ID" value="KAF2435580.1"/>
    <property type="molecule type" value="Genomic_DNA"/>
</dbReference>
<dbReference type="SUPFAM" id="SSF50630">
    <property type="entry name" value="Acid proteases"/>
    <property type="match status" value="1"/>
</dbReference>
<comment type="similarity">
    <text evidence="1 4">Belongs to the peptidase A1 family.</text>
</comment>
<dbReference type="PROSITE" id="PS00141">
    <property type="entry name" value="ASP_PROTEASE"/>
    <property type="match status" value="1"/>
</dbReference>
<dbReference type="InterPro" id="IPR033121">
    <property type="entry name" value="PEPTIDASE_A1"/>
</dbReference>
<gene>
    <name evidence="6" type="ORF">EJ08DRAFT_580699</name>
</gene>
<keyword evidence="7" id="KW-1185">Reference proteome</keyword>
<accession>A0A9P4NZV3</accession>
<evidence type="ECO:0000256" key="4">
    <source>
        <dbReference type="RuleBase" id="RU000454"/>
    </source>
</evidence>
<proteinExistence type="inferred from homology"/>
<comment type="caution">
    <text evidence="6">The sequence shown here is derived from an EMBL/GenBank/DDBJ whole genome shotgun (WGS) entry which is preliminary data.</text>
</comment>
<evidence type="ECO:0000256" key="3">
    <source>
        <dbReference type="PIRSR" id="PIRSR601461-1"/>
    </source>
</evidence>
<dbReference type="Pfam" id="PF00026">
    <property type="entry name" value="Asp"/>
    <property type="match status" value="1"/>
</dbReference>
<dbReference type="PROSITE" id="PS51767">
    <property type="entry name" value="PEPTIDASE_A1"/>
    <property type="match status" value="1"/>
</dbReference>
<evidence type="ECO:0000256" key="2">
    <source>
        <dbReference type="ARBA" id="ARBA00022750"/>
    </source>
</evidence>
<organism evidence="6 7">
    <name type="scientific">Tothia fuscella</name>
    <dbReference type="NCBI Taxonomy" id="1048955"/>
    <lineage>
        <taxon>Eukaryota</taxon>
        <taxon>Fungi</taxon>
        <taxon>Dikarya</taxon>
        <taxon>Ascomycota</taxon>
        <taxon>Pezizomycotina</taxon>
        <taxon>Dothideomycetes</taxon>
        <taxon>Pleosporomycetidae</taxon>
        <taxon>Venturiales</taxon>
        <taxon>Cylindrosympodiaceae</taxon>
        <taxon>Tothia</taxon>
    </lineage>
</organism>
<evidence type="ECO:0000313" key="7">
    <source>
        <dbReference type="Proteomes" id="UP000800235"/>
    </source>
</evidence>
<protein>
    <submittedName>
        <fullName evidence="6">Acid protease</fullName>
    </submittedName>
</protein>
<evidence type="ECO:0000256" key="1">
    <source>
        <dbReference type="ARBA" id="ARBA00007447"/>
    </source>
</evidence>
<keyword evidence="2 4" id="KW-0064">Aspartyl protease</keyword>
<dbReference type="GO" id="GO:0000324">
    <property type="term" value="C:fungal-type vacuole"/>
    <property type="evidence" value="ECO:0007669"/>
    <property type="project" value="TreeGrafter"/>
</dbReference>
<dbReference type="InterPro" id="IPR034164">
    <property type="entry name" value="Pepsin-like_dom"/>
</dbReference>
<dbReference type="InterPro" id="IPR001461">
    <property type="entry name" value="Aspartic_peptidase_A1"/>
</dbReference>
<dbReference type="InterPro" id="IPR021109">
    <property type="entry name" value="Peptidase_aspartic_dom_sf"/>
</dbReference>
<dbReference type="Proteomes" id="UP000800235">
    <property type="component" value="Unassembled WGS sequence"/>
</dbReference>
<sequence length="370" mass="40051">ILAAARDVVYLVPIQFGNQSFLSVLDTGSSDTWLVGPDYDCIDLFDGATIPDFECRLGPQYNTTSTFNQIPEQHFKIAYADGEFLNGIMGREDVTLAGITVPQQTVGIVNYAAWMGDEQSSGLVGLAYPSITRAYAGNNTQQHIKSMNIAYSPIFTSMTRLNLTAPLFSLALGRDGKPGVLAFGGLPGGAVRHSPKFARASIEFLTMSGADGVIRAQTEYQMYTITADSFIFSAKKARYLSKTPKVLLQSTSTPTQIIIDSGTTMLFLPFNTTKAINALWSPPAHYNEDSRTYFVHCNATAPRFGVTIGGQTFWINPNDLIQDADIGGKICMSGIQPGSDGISVLGDIFLKNVLAVFDVGAGEMRFAARR</sequence>
<feature type="active site" evidence="3">
    <location>
        <position position="260"/>
    </location>
</feature>
<feature type="active site" evidence="3">
    <location>
        <position position="26"/>
    </location>
</feature>
<dbReference type="GO" id="GO:0004190">
    <property type="term" value="F:aspartic-type endopeptidase activity"/>
    <property type="evidence" value="ECO:0007669"/>
    <property type="project" value="UniProtKB-KW"/>
</dbReference>
<reference evidence="6" key="1">
    <citation type="journal article" date="2020" name="Stud. Mycol.">
        <title>101 Dothideomycetes genomes: a test case for predicting lifestyles and emergence of pathogens.</title>
        <authorList>
            <person name="Haridas S."/>
            <person name="Albert R."/>
            <person name="Binder M."/>
            <person name="Bloem J."/>
            <person name="Labutti K."/>
            <person name="Salamov A."/>
            <person name="Andreopoulos B."/>
            <person name="Baker S."/>
            <person name="Barry K."/>
            <person name="Bills G."/>
            <person name="Bluhm B."/>
            <person name="Cannon C."/>
            <person name="Castanera R."/>
            <person name="Culley D."/>
            <person name="Daum C."/>
            <person name="Ezra D."/>
            <person name="Gonzalez J."/>
            <person name="Henrissat B."/>
            <person name="Kuo A."/>
            <person name="Liang C."/>
            <person name="Lipzen A."/>
            <person name="Lutzoni F."/>
            <person name="Magnuson J."/>
            <person name="Mondo S."/>
            <person name="Nolan M."/>
            <person name="Ohm R."/>
            <person name="Pangilinan J."/>
            <person name="Park H.-J."/>
            <person name="Ramirez L."/>
            <person name="Alfaro M."/>
            <person name="Sun H."/>
            <person name="Tritt A."/>
            <person name="Yoshinaga Y."/>
            <person name="Zwiers L.-H."/>
            <person name="Turgeon B."/>
            <person name="Goodwin S."/>
            <person name="Spatafora J."/>
            <person name="Crous P."/>
            <person name="Grigoriev I."/>
        </authorList>
    </citation>
    <scope>NUCLEOTIDE SEQUENCE</scope>
    <source>
        <strain evidence="6">CBS 130266</strain>
    </source>
</reference>
<dbReference type="AlphaFoldDB" id="A0A9P4NZV3"/>
<dbReference type="PANTHER" id="PTHR47966">
    <property type="entry name" value="BETA-SITE APP-CLEAVING ENZYME, ISOFORM A-RELATED"/>
    <property type="match status" value="1"/>
</dbReference>
<dbReference type="InterPro" id="IPR001969">
    <property type="entry name" value="Aspartic_peptidase_AS"/>
</dbReference>
<dbReference type="CDD" id="cd05471">
    <property type="entry name" value="pepsin_like"/>
    <property type="match status" value="1"/>
</dbReference>
<keyword evidence="4 6" id="KW-0645">Protease</keyword>
<feature type="non-terminal residue" evidence="6">
    <location>
        <position position="1"/>
    </location>
</feature>
<feature type="domain" description="Peptidase A1" evidence="5">
    <location>
        <begin position="10"/>
        <end position="367"/>
    </location>
</feature>
<evidence type="ECO:0000313" key="6">
    <source>
        <dbReference type="EMBL" id="KAF2435580.1"/>
    </source>
</evidence>
<dbReference type="OrthoDB" id="15189at2759"/>
<dbReference type="GO" id="GO:0006508">
    <property type="term" value="P:proteolysis"/>
    <property type="evidence" value="ECO:0007669"/>
    <property type="project" value="UniProtKB-KW"/>
</dbReference>
<dbReference type="PRINTS" id="PR00792">
    <property type="entry name" value="PEPSIN"/>
</dbReference>
<dbReference type="Gene3D" id="2.40.70.10">
    <property type="entry name" value="Acid Proteases"/>
    <property type="match status" value="2"/>
</dbReference>
<keyword evidence="4" id="KW-0378">Hydrolase</keyword>
<dbReference type="PANTHER" id="PTHR47966:SF47">
    <property type="entry name" value="ENDOPEPTIDASE, PUTATIVE (AFU_ORTHOLOGUE AFUA_3G01220)-RELATED"/>
    <property type="match status" value="1"/>
</dbReference>
<evidence type="ECO:0000259" key="5">
    <source>
        <dbReference type="PROSITE" id="PS51767"/>
    </source>
</evidence>
<name>A0A9P4NZV3_9PEZI</name>